<dbReference type="GeneID" id="94840993"/>
<reference evidence="3" key="1">
    <citation type="submission" date="2016-10" db="EMBL/GenBank/DDBJ databases">
        <authorList>
            <person name="Benchimol M."/>
            <person name="Almeida L.G."/>
            <person name="Vasconcelos A.T."/>
            <person name="Perreira-Neves A."/>
            <person name="Rosa I.A."/>
            <person name="Tasca T."/>
            <person name="Bogo M.R."/>
            <person name="de Souza W."/>
        </authorList>
    </citation>
    <scope>NUCLEOTIDE SEQUENCE [LARGE SCALE GENOMIC DNA]</scope>
    <source>
        <strain evidence="3">K</strain>
    </source>
</reference>
<evidence type="ECO:0000313" key="3">
    <source>
        <dbReference type="EMBL" id="OHT03969.1"/>
    </source>
</evidence>
<comment type="similarity">
    <text evidence="1">Belongs to the AVL9 family.</text>
</comment>
<dbReference type="PANTHER" id="PTHR31017">
    <property type="entry name" value="LATE SECRETORY PATHWAY PROTEIN AVL9-RELATED"/>
    <property type="match status" value="1"/>
</dbReference>
<protein>
    <recommendedName>
        <fullName evidence="2">UDENN domain-containing protein</fullName>
    </recommendedName>
</protein>
<evidence type="ECO:0000259" key="2">
    <source>
        <dbReference type="PROSITE" id="PS50211"/>
    </source>
</evidence>
<dbReference type="PROSITE" id="PS50211">
    <property type="entry name" value="DENN"/>
    <property type="match status" value="1"/>
</dbReference>
<dbReference type="Pfam" id="PF09794">
    <property type="entry name" value="Avl9"/>
    <property type="match status" value="2"/>
</dbReference>
<dbReference type="RefSeq" id="XP_068357105.1">
    <property type="nucleotide sequence ID" value="XM_068506289.1"/>
</dbReference>
<dbReference type="InterPro" id="IPR037516">
    <property type="entry name" value="Tripartite_DENN"/>
</dbReference>
<gene>
    <name evidence="3" type="ORF">TRFO_28625</name>
</gene>
<dbReference type="Proteomes" id="UP000179807">
    <property type="component" value="Unassembled WGS sequence"/>
</dbReference>
<name>A0A1J4JXT8_9EUKA</name>
<dbReference type="OrthoDB" id="26278at2759"/>
<dbReference type="InterPro" id="IPR043153">
    <property type="entry name" value="DENN_C"/>
</dbReference>
<dbReference type="Gene3D" id="3.40.50.11500">
    <property type="match status" value="1"/>
</dbReference>
<dbReference type="InterPro" id="IPR051731">
    <property type="entry name" value="DENND11/AVL9_GEFs"/>
</dbReference>
<dbReference type="EMBL" id="MLAK01000810">
    <property type="protein sequence ID" value="OHT03969.1"/>
    <property type="molecule type" value="Genomic_DNA"/>
</dbReference>
<comment type="caution">
    <text evidence="3">The sequence shown here is derived from an EMBL/GenBank/DDBJ whole genome shotgun (WGS) entry which is preliminary data.</text>
</comment>
<sequence>MLHLVALSFDHRVGNQVDKVYPPFPDEPYVEDWNQGLPFIGIPDKAHDAYSSAIQFTLPDPHQPCGCVFGLSAYRAIDTTDLNSSQNYLRNQVQKALCVISSIPLYGELEKPLKTALFDHFDSLVDNMEKIFESLKELCLNPTPFSGISYTSLFQSIGPNVLLIIKALFLQKRILFFADNSELVSKMVMAIGSLLPDFLYDSKNDDERFPFTFLDKGSNRFAFAPYVPLQFTETLNNSGSKAALMGTCSELFMVQKIVTYDILVNCRTMPATITGDISDVKIQENEEKFMKNFLNYLKKNWTKDTTSKWIRDQFEIWMNSMITAILRVRHISEIPAFARIYLDWDSSYVFGEKFMKNLILSPDIDAIIKNNNVDRFSPVDENLIKKPKSTLDQFRSLFK</sequence>
<dbReference type="PANTHER" id="PTHR31017:SF1">
    <property type="entry name" value="LATE SECRETORY PATHWAY PROTEIN AVL9 HOMOLOG"/>
    <property type="match status" value="1"/>
</dbReference>
<dbReference type="InterPro" id="IPR018307">
    <property type="entry name" value="ABL9/DENND6_dom"/>
</dbReference>
<organism evidence="3 4">
    <name type="scientific">Tritrichomonas foetus</name>
    <dbReference type="NCBI Taxonomy" id="1144522"/>
    <lineage>
        <taxon>Eukaryota</taxon>
        <taxon>Metamonada</taxon>
        <taxon>Parabasalia</taxon>
        <taxon>Tritrichomonadida</taxon>
        <taxon>Tritrichomonadidae</taxon>
        <taxon>Tritrichomonas</taxon>
    </lineage>
</organism>
<keyword evidence="4" id="KW-1185">Reference proteome</keyword>
<proteinExistence type="inferred from homology"/>
<accession>A0A1J4JXT8</accession>
<evidence type="ECO:0000256" key="1">
    <source>
        <dbReference type="ARBA" id="ARBA00038178"/>
    </source>
</evidence>
<dbReference type="AlphaFoldDB" id="A0A1J4JXT8"/>
<dbReference type="VEuPathDB" id="TrichDB:TRFO_28625"/>
<dbReference type="GO" id="GO:0005737">
    <property type="term" value="C:cytoplasm"/>
    <property type="evidence" value="ECO:0007669"/>
    <property type="project" value="TreeGrafter"/>
</dbReference>
<evidence type="ECO:0000313" key="4">
    <source>
        <dbReference type="Proteomes" id="UP000179807"/>
    </source>
</evidence>
<feature type="domain" description="UDENN" evidence="2">
    <location>
        <begin position="2"/>
        <end position="399"/>
    </location>
</feature>